<comment type="caution">
    <text evidence="1">The sequence shown here is derived from an EMBL/GenBank/DDBJ whole genome shotgun (WGS) entry which is preliminary data.</text>
</comment>
<evidence type="ECO:0000313" key="2">
    <source>
        <dbReference type="Proteomes" id="UP001341840"/>
    </source>
</evidence>
<gene>
    <name evidence="1" type="ORF">PIB30_033709</name>
</gene>
<name>A0ABU6XAB9_9FABA</name>
<dbReference type="Proteomes" id="UP001341840">
    <property type="component" value="Unassembled WGS sequence"/>
</dbReference>
<dbReference type="EMBL" id="JASCZI010211602">
    <property type="protein sequence ID" value="MED6194985.1"/>
    <property type="molecule type" value="Genomic_DNA"/>
</dbReference>
<keyword evidence="2" id="KW-1185">Reference proteome</keyword>
<protein>
    <submittedName>
        <fullName evidence="1">Uncharacterized protein</fullName>
    </submittedName>
</protein>
<proteinExistence type="predicted"/>
<organism evidence="1 2">
    <name type="scientific">Stylosanthes scabra</name>
    <dbReference type="NCBI Taxonomy" id="79078"/>
    <lineage>
        <taxon>Eukaryota</taxon>
        <taxon>Viridiplantae</taxon>
        <taxon>Streptophyta</taxon>
        <taxon>Embryophyta</taxon>
        <taxon>Tracheophyta</taxon>
        <taxon>Spermatophyta</taxon>
        <taxon>Magnoliopsida</taxon>
        <taxon>eudicotyledons</taxon>
        <taxon>Gunneridae</taxon>
        <taxon>Pentapetalae</taxon>
        <taxon>rosids</taxon>
        <taxon>fabids</taxon>
        <taxon>Fabales</taxon>
        <taxon>Fabaceae</taxon>
        <taxon>Papilionoideae</taxon>
        <taxon>50 kb inversion clade</taxon>
        <taxon>dalbergioids sensu lato</taxon>
        <taxon>Dalbergieae</taxon>
        <taxon>Pterocarpus clade</taxon>
        <taxon>Stylosanthes</taxon>
    </lineage>
</organism>
<sequence length="141" mass="16465">MGIDKFDFSSIEYTDTLTSHNGATHPLLFQIPSTHPEYQTARPCHRHRRPVFSWCWRPIFSSPPVPSIFHRLLQPCPSPKWHCRLGSAVSFLDRTIEGLQLRQLRLLLKLLHSSLRLRPFVYLQLRLSSSILRSEHSPYHA</sequence>
<evidence type="ECO:0000313" key="1">
    <source>
        <dbReference type="EMBL" id="MED6194985.1"/>
    </source>
</evidence>
<reference evidence="1 2" key="1">
    <citation type="journal article" date="2023" name="Plants (Basel)">
        <title>Bridging the Gap: Combining Genomics and Transcriptomics Approaches to Understand Stylosanthes scabra, an Orphan Legume from the Brazilian Caatinga.</title>
        <authorList>
            <person name="Ferreira-Neto J.R.C."/>
            <person name="da Silva M.D."/>
            <person name="Binneck E."/>
            <person name="de Melo N.F."/>
            <person name="da Silva R.H."/>
            <person name="de Melo A.L.T.M."/>
            <person name="Pandolfi V."/>
            <person name="Bustamante F.O."/>
            <person name="Brasileiro-Vidal A.C."/>
            <person name="Benko-Iseppon A.M."/>
        </authorList>
    </citation>
    <scope>NUCLEOTIDE SEQUENCE [LARGE SCALE GENOMIC DNA]</scope>
    <source>
        <tissue evidence="1">Leaves</tissue>
    </source>
</reference>
<accession>A0ABU6XAB9</accession>